<keyword evidence="3" id="KW-1185">Reference proteome</keyword>
<dbReference type="EMBL" id="HG671920">
    <property type="protein sequence ID" value="CDI81956.1"/>
    <property type="molecule type" value="Genomic_DNA"/>
</dbReference>
<feature type="region of interest" description="Disordered" evidence="1">
    <location>
        <begin position="1"/>
        <end position="167"/>
    </location>
</feature>
<dbReference type="Gene3D" id="3.30.530.20">
    <property type="match status" value="1"/>
</dbReference>
<organism evidence="2 3">
    <name type="scientific">Eimeria acervulina</name>
    <name type="common">Coccidian parasite</name>
    <dbReference type="NCBI Taxonomy" id="5801"/>
    <lineage>
        <taxon>Eukaryota</taxon>
        <taxon>Sar</taxon>
        <taxon>Alveolata</taxon>
        <taxon>Apicomplexa</taxon>
        <taxon>Conoidasida</taxon>
        <taxon>Coccidia</taxon>
        <taxon>Eucoccidiorida</taxon>
        <taxon>Eimeriorina</taxon>
        <taxon>Eimeriidae</taxon>
        <taxon>Eimeria</taxon>
    </lineage>
</organism>
<evidence type="ECO:0000313" key="2">
    <source>
        <dbReference type="EMBL" id="CDI81956.1"/>
    </source>
</evidence>
<proteinExistence type="predicted"/>
<feature type="compositionally biased region" description="Polar residues" evidence="1">
    <location>
        <begin position="75"/>
        <end position="103"/>
    </location>
</feature>
<dbReference type="OrthoDB" id="17317at2759"/>
<feature type="compositionally biased region" description="Low complexity" evidence="1">
    <location>
        <begin position="13"/>
        <end position="24"/>
    </location>
</feature>
<evidence type="ECO:0000256" key="1">
    <source>
        <dbReference type="SAM" id="MobiDB-lite"/>
    </source>
</evidence>
<reference evidence="2" key="1">
    <citation type="submission" date="2013-10" db="EMBL/GenBank/DDBJ databases">
        <title>Genomic analysis of the causative agents of coccidiosis in chickens.</title>
        <authorList>
            <person name="Reid A.J."/>
            <person name="Blake D."/>
            <person name="Billington K."/>
            <person name="Browne H."/>
            <person name="Dunn M."/>
            <person name="Hung S."/>
            <person name="Kawahara F."/>
            <person name="Miranda-Saavedra D."/>
            <person name="Mourier T."/>
            <person name="Nagra H."/>
            <person name="Otto T.D."/>
            <person name="Rawlings N."/>
            <person name="Sanchez A."/>
            <person name="Sanders M."/>
            <person name="Subramaniam C."/>
            <person name="Tay Y."/>
            <person name="Dear P."/>
            <person name="Doerig C."/>
            <person name="Gruber A."/>
            <person name="Parkinson J."/>
            <person name="Shirley M."/>
            <person name="Wan K.L."/>
            <person name="Berriman M."/>
            <person name="Tomley F."/>
            <person name="Pain A."/>
        </authorList>
    </citation>
    <scope>NUCLEOTIDE SEQUENCE</scope>
    <source>
        <strain evidence="2">Houghton</strain>
    </source>
</reference>
<reference evidence="2" key="2">
    <citation type="submission" date="2013-10" db="EMBL/GenBank/DDBJ databases">
        <authorList>
            <person name="Aslett M."/>
        </authorList>
    </citation>
    <scope>NUCLEOTIDE SEQUENCE</scope>
    <source>
        <strain evidence="2">Houghton</strain>
    </source>
</reference>
<dbReference type="PANTHER" id="PTHR34560:SF1">
    <property type="entry name" value="START DOMAIN-CONTAINING PROTEIN"/>
    <property type="match status" value="1"/>
</dbReference>
<accession>U6GP10</accession>
<dbReference type="GeneID" id="25274466"/>
<dbReference type="VEuPathDB" id="ToxoDB:EAH_00063960"/>
<dbReference type="SUPFAM" id="SSF55961">
    <property type="entry name" value="Bet v1-like"/>
    <property type="match status" value="1"/>
</dbReference>
<gene>
    <name evidence="2" type="ORF">EAH_00063960</name>
</gene>
<protein>
    <submittedName>
        <fullName evidence="2">Uncharacterized protein</fullName>
    </submittedName>
</protein>
<dbReference type="Proteomes" id="UP000018050">
    <property type="component" value="Unassembled WGS sequence"/>
</dbReference>
<evidence type="ECO:0000313" key="3">
    <source>
        <dbReference type="Proteomes" id="UP000018050"/>
    </source>
</evidence>
<dbReference type="PANTHER" id="PTHR34560">
    <property type="entry name" value="POLYKETIDE CYCLASE/DEHYDRASE/LIPID TRANSPORT SUPERFAMILY PROTEIN"/>
    <property type="match status" value="1"/>
</dbReference>
<sequence length="508" mass="53832">MAGQNLAEPPLISSGGSQDLHSSSAPEAADIQSPPSYLPNPSACEAEKKHCCMQQAGPSSSSSSSSSGSSSSNSCGIVNSTACTDKQQQQQTIRGGSSFSRTYQPIYKPSPQPSVSPDTGEAPGDAAAADAAAEEAAAAADTAADTAASNTPQSPSPTAAASAGSAPSAPSAAAAAAAAAGVRKKDIAERFAGGLGCKCSNPKIHKCLEKRRKEIEEEYKSYIPGLLAAEDQRRGSPCCELSSVTHTIVHVCSCMSTIDIDKALAFENLRLERIRDAYAVVLTLARVYGVEEVLKDKDLLESTAALKRRESNCCSTVYYQEEEEEQQQQQQQHHHHLHSSAADISRANSAVFTPQIDSASSGVSASLSEIEEELRAGMRRQFGFRSLGSLSQTPAAAPAAPAAAAAAAGDGAAAASWTLAAEEANGLKIFYRRHPNSTLLSFRIEGSVESNLLNIISVLNEMDLYKEWIPYYNFPLKLGLRDVKTLHRLGRVEQIDLLQLDFPWPMNN</sequence>
<name>U6GP10_EIMAC</name>
<feature type="compositionally biased region" description="Low complexity" evidence="1">
    <location>
        <begin position="59"/>
        <end position="74"/>
    </location>
</feature>
<feature type="non-terminal residue" evidence="2">
    <location>
        <position position="508"/>
    </location>
</feature>
<feature type="compositionally biased region" description="Low complexity" evidence="1">
    <location>
        <begin position="117"/>
        <end position="167"/>
    </location>
</feature>
<dbReference type="InterPro" id="IPR023393">
    <property type="entry name" value="START-like_dom_sf"/>
</dbReference>
<dbReference type="AlphaFoldDB" id="U6GP10"/>
<dbReference type="RefSeq" id="XP_013248485.1">
    <property type="nucleotide sequence ID" value="XM_013393031.1"/>
</dbReference>